<evidence type="ECO:0000256" key="1">
    <source>
        <dbReference type="SAM" id="MobiDB-lite"/>
    </source>
</evidence>
<feature type="domain" description="VOC" evidence="2">
    <location>
        <begin position="31"/>
        <end position="148"/>
    </location>
</feature>
<feature type="region of interest" description="Disordered" evidence="1">
    <location>
        <begin position="1"/>
        <end position="23"/>
    </location>
</feature>
<name>A0ABV1GWI4_9BACT</name>
<dbReference type="PROSITE" id="PS51819">
    <property type="entry name" value="VOC"/>
    <property type="match status" value="1"/>
</dbReference>
<dbReference type="RefSeq" id="WP_278964759.1">
    <property type="nucleotide sequence ID" value="NZ_JBBMFL010000007.1"/>
</dbReference>
<sequence>MAGTKYDRRTDERDDAPILSRSQTQEKQTMRYCCTVLSVSDINKARSFYEDLFGLEVCQDYGRNVLFSCGLALQQDFDWLIGIPKEQVCKKPHNVEIAFEEPDFDGFLQKLNGNPAIAFLGGVIEHDWGQRVIRFYDLDGHLIEVGEEMKMVIERFISNGMTLEEVSKRMDVSVDDLLKLLKYDV</sequence>
<dbReference type="Proteomes" id="UP001460202">
    <property type="component" value="Unassembled WGS sequence"/>
</dbReference>
<gene>
    <name evidence="3" type="ORF">WMO46_07435</name>
</gene>
<feature type="compositionally biased region" description="Basic and acidic residues" evidence="1">
    <location>
        <begin position="1"/>
        <end position="16"/>
    </location>
</feature>
<organism evidence="3 4">
    <name type="scientific">Alistipes intestinihominis</name>
    <dbReference type="NCBI Taxonomy" id="3133172"/>
    <lineage>
        <taxon>Bacteria</taxon>
        <taxon>Pseudomonadati</taxon>
        <taxon>Bacteroidota</taxon>
        <taxon>Bacteroidia</taxon>
        <taxon>Bacteroidales</taxon>
        <taxon>Rikenellaceae</taxon>
        <taxon>Alistipes</taxon>
    </lineage>
</organism>
<keyword evidence="4" id="KW-1185">Reference proteome</keyword>
<accession>A0ABV1GWI4</accession>
<dbReference type="InterPro" id="IPR037523">
    <property type="entry name" value="VOC_core"/>
</dbReference>
<evidence type="ECO:0000313" key="4">
    <source>
        <dbReference type="Proteomes" id="UP001460202"/>
    </source>
</evidence>
<reference evidence="3 4" key="1">
    <citation type="submission" date="2024-03" db="EMBL/GenBank/DDBJ databases">
        <title>Human intestinal bacterial collection.</title>
        <authorList>
            <person name="Pauvert C."/>
            <person name="Hitch T.C.A."/>
            <person name="Clavel T."/>
        </authorList>
    </citation>
    <scope>NUCLEOTIDE SEQUENCE [LARGE SCALE GENOMIC DNA]</scope>
    <source>
        <strain evidence="3 4">CLA-KB-H122</strain>
    </source>
</reference>
<dbReference type="Gene3D" id="3.10.180.10">
    <property type="entry name" value="2,3-Dihydroxybiphenyl 1,2-Dioxygenase, domain 1"/>
    <property type="match status" value="1"/>
</dbReference>
<dbReference type="SUPFAM" id="SSF54593">
    <property type="entry name" value="Glyoxalase/Bleomycin resistance protein/Dihydroxybiphenyl dioxygenase"/>
    <property type="match status" value="1"/>
</dbReference>
<dbReference type="Pfam" id="PF12681">
    <property type="entry name" value="Glyoxalase_2"/>
    <property type="match status" value="1"/>
</dbReference>
<dbReference type="InterPro" id="IPR029068">
    <property type="entry name" value="Glyas_Bleomycin-R_OHBP_Dase"/>
</dbReference>
<dbReference type="EMBL" id="JBBMFL010000007">
    <property type="protein sequence ID" value="MEQ2544776.1"/>
    <property type="molecule type" value="Genomic_DNA"/>
</dbReference>
<evidence type="ECO:0000259" key="2">
    <source>
        <dbReference type="PROSITE" id="PS51819"/>
    </source>
</evidence>
<proteinExistence type="predicted"/>
<evidence type="ECO:0000313" key="3">
    <source>
        <dbReference type="EMBL" id="MEQ2544776.1"/>
    </source>
</evidence>
<dbReference type="InterPro" id="IPR025870">
    <property type="entry name" value="Glyoxalase-like_dom"/>
</dbReference>
<protein>
    <submittedName>
        <fullName evidence="3">VOC family protein</fullName>
    </submittedName>
</protein>
<comment type="caution">
    <text evidence="3">The sequence shown here is derived from an EMBL/GenBank/DDBJ whole genome shotgun (WGS) entry which is preliminary data.</text>
</comment>